<evidence type="ECO:0000313" key="2">
    <source>
        <dbReference type="EMBL" id="RSK31741.1"/>
    </source>
</evidence>
<protein>
    <submittedName>
        <fullName evidence="2">Uncharacterized protein</fullName>
    </submittedName>
</protein>
<proteinExistence type="predicted"/>
<dbReference type="Proteomes" id="UP000280066">
    <property type="component" value="Unassembled WGS sequence"/>
</dbReference>
<dbReference type="AlphaFoldDB" id="A0A3R9M700"/>
<feature type="region of interest" description="Disordered" evidence="1">
    <location>
        <begin position="25"/>
        <end position="49"/>
    </location>
</feature>
<reference evidence="2 3" key="1">
    <citation type="submission" date="2018-12" db="EMBL/GenBank/DDBJ databases">
        <authorList>
            <person name="Feng G."/>
            <person name="Zhu H."/>
        </authorList>
    </citation>
    <scope>NUCLEOTIDE SEQUENCE [LARGE SCALE GENOMIC DNA]</scope>
    <source>
        <strain evidence="2 3">9PBR-2</strain>
    </source>
</reference>
<dbReference type="OrthoDB" id="879086at2"/>
<keyword evidence="3" id="KW-1185">Reference proteome</keyword>
<evidence type="ECO:0000313" key="3">
    <source>
        <dbReference type="Proteomes" id="UP000280066"/>
    </source>
</evidence>
<dbReference type="EMBL" id="RWIS01000008">
    <property type="protein sequence ID" value="RSK31741.1"/>
    <property type="molecule type" value="Genomic_DNA"/>
</dbReference>
<organism evidence="2 3">
    <name type="scientific">Hymenobacter metallilatus</name>
    <dbReference type="NCBI Taxonomy" id="2493666"/>
    <lineage>
        <taxon>Bacteria</taxon>
        <taxon>Pseudomonadati</taxon>
        <taxon>Bacteroidota</taxon>
        <taxon>Cytophagia</taxon>
        <taxon>Cytophagales</taxon>
        <taxon>Hymenobacteraceae</taxon>
        <taxon>Hymenobacter</taxon>
    </lineage>
</organism>
<sequence>MNRRLLPVALLLTFAACRSTEQEGSVAEARDQNLPALEGEQSTTEKVGNTGRGHAYVRRFYEQKGRYYAVLDYVQFLKGPDAVAAAQRRGDAIAEVQNGDTVYSVPNDYYIVNENKKERTLPLRAGATFRFWQNGGNGLAQRPLAPAQVLATPPASLKYAPFVVETRQGEVVSLTEQYVP</sequence>
<name>A0A3R9M700_9BACT</name>
<dbReference type="RefSeq" id="WP_125430952.1">
    <property type="nucleotide sequence ID" value="NZ_RWIS01000008.1"/>
</dbReference>
<comment type="caution">
    <text evidence="2">The sequence shown here is derived from an EMBL/GenBank/DDBJ whole genome shotgun (WGS) entry which is preliminary data.</text>
</comment>
<evidence type="ECO:0000256" key="1">
    <source>
        <dbReference type="SAM" id="MobiDB-lite"/>
    </source>
</evidence>
<gene>
    <name evidence="2" type="ORF">EI290_12995</name>
</gene>
<dbReference type="PROSITE" id="PS51257">
    <property type="entry name" value="PROKAR_LIPOPROTEIN"/>
    <property type="match status" value="1"/>
</dbReference>
<accession>A0A3R9M700</accession>